<name>A0A250XTB5_9CHLO</name>
<comment type="caution">
    <text evidence="1">The sequence shown here is derived from an EMBL/GenBank/DDBJ whole genome shotgun (WGS) entry which is preliminary data.</text>
</comment>
<accession>A0A250XTB5</accession>
<sequence length="474" mass="51319">MTSERHGGVGGMSGSLTAGSLKTVLTIVRDFVKSSYEMIDIGAGSGIVLLCSLAFGASLATGVEVKDDGLQHVLDACLPLLRSYSVSPNSVYVQFGRDVASCTTLPTLQGHESSSGLHLPRVVFSFCDGFNIVDREHCFRLVCQDASIKMFVCSPGKGYGTCENGLDVLITNSVMPVGMAVVGLVYLTRSVTPVHPPKRPEFANMQDVMAQLEMERGLRRPPRFRFTTGDCFFDSLSYVLDNSARSILIRGATITAITKQLGAANIHTWRKYGYDINNSGSLEFARNGGMYVQAMHTSGEIWASSFMVDTCAAALRLRIRIFSAIETKSPSGSLTLSDRFTGPDRDSILVNLLFTGAEEEAKGHFELLISTTQAEGCSLPSGALSSIPMPANHSADIDKGAIEEALMHFGHLGLYRSLRLGLFQGMRNRGMSMKEVKGVILSHAQWHFGLLAMSKDLDLEGIAETVARNVYDVS</sequence>
<dbReference type="AlphaFoldDB" id="A0A250XTB5"/>
<evidence type="ECO:0000313" key="2">
    <source>
        <dbReference type="Proteomes" id="UP000232323"/>
    </source>
</evidence>
<dbReference type="CDD" id="cd22744">
    <property type="entry name" value="OTU"/>
    <property type="match status" value="1"/>
</dbReference>
<dbReference type="EMBL" id="BEGY01000252">
    <property type="protein sequence ID" value="GAX86253.1"/>
    <property type="molecule type" value="Genomic_DNA"/>
</dbReference>
<evidence type="ECO:0000313" key="1">
    <source>
        <dbReference type="EMBL" id="GAX86253.1"/>
    </source>
</evidence>
<keyword evidence="2" id="KW-1185">Reference proteome</keyword>
<proteinExistence type="predicted"/>
<reference evidence="1 2" key="1">
    <citation type="submission" date="2017-08" db="EMBL/GenBank/DDBJ databases">
        <title>Acidophilic green algal genome provides insights into adaptation to an acidic environment.</title>
        <authorList>
            <person name="Hirooka S."/>
            <person name="Hirose Y."/>
            <person name="Kanesaki Y."/>
            <person name="Higuchi S."/>
            <person name="Fujiwara T."/>
            <person name="Onuma R."/>
            <person name="Era A."/>
            <person name="Ohbayashi R."/>
            <person name="Uzuka A."/>
            <person name="Nozaki H."/>
            <person name="Yoshikawa H."/>
            <person name="Miyagishima S.Y."/>
        </authorList>
    </citation>
    <scope>NUCLEOTIDE SEQUENCE [LARGE SCALE GENOMIC DNA]</scope>
    <source>
        <strain evidence="1 2">NIES-2499</strain>
    </source>
</reference>
<dbReference type="Proteomes" id="UP000232323">
    <property type="component" value="Unassembled WGS sequence"/>
</dbReference>
<protein>
    <submittedName>
        <fullName evidence="1">Uncharacterized protein</fullName>
    </submittedName>
</protein>
<organism evidence="1 2">
    <name type="scientific">Chlamydomonas eustigma</name>
    <dbReference type="NCBI Taxonomy" id="1157962"/>
    <lineage>
        <taxon>Eukaryota</taxon>
        <taxon>Viridiplantae</taxon>
        <taxon>Chlorophyta</taxon>
        <taxon>core chlorophytes</taxon>
        <taxon>Chlorophyceae</taxon>
        <taxon>CS clade</taxon>
        <taxon>Chlamydomonadales</taxon>
        <taxon>Chlamydomonadaceae</taxon>
        <taxon>Chlamydomonas</taxon>
    </lineage>
</organism>
<gene>
    <name evidence="1" type="ORF">CEUSTIGMA_g13665.t1</name>
</gene>